<evidence type="ECO:0000256" key="2">
    <source>
        <dbReference type="ARBA" id="ARBA00022723"/>
    </source>
</evidence>
<evidence type="ECO:0000313" key="7">
    <source>
        <dbReference type="EMBL" id="GAO41911.1"/>
    </source>
</evidence>
<evidence type="ECO:0000256" key="3">
    <source>
        <dbReference type="ARBA" id="ARBA00022801"/>
    </source>
</evidence>
<dbReference type="STRING" id="1220578.FPE01S_01_09260"/>
<keyword evidence="5" id="KW-0732">Signal</keyword>
<dbReference type="InterPro" id="IPR000917">
    <property type="entry name" value="Sulfatase_N"/>
</dbReference>
<keyword evidence="2" id="KW-0479">Metal-binding</keyword>
<dbReference type="Gene3D" id="3.40.720.10">
    <property type="entry name" value="Alkaline Phosphatase, subunit A"/>
    <property type="match status" value="1"/>
</dbReference>
<protein>
    <submittedName>
        <fullName evidence="7">Putative sulfatase</fullName>
    </submittedName>
</protein>
<dbReference type="GO" id="GO:0004065">
    <property type="term" value="F:arylsulfatase activity"/>
    <property type="evidence" value="ECO:0007669"/>
    <property type="project" value="TreeGrafter"/>
</dbReference>
<dbReference type="GO" id="GO:0046872">
    <property type="term" value="F:metal ion binding"/>
    <property type="evidence" value="ECO:0007669"/>
    <property type="project" value="UniProtKB-KW"/>
</dbReference>
<evidence type="ECO:0000259" key="6">
    <source>
        <dbReference type="Pfam" id="PF00884"/>
    </source>
</evidence>
<organism evidence="7 8">
    <name type="scientific">Flavihumibacter petaseus NBRC 106054</name>
    <dbReference type="NCBI Taxonomy" id="1220578"/>
    <lineage>
        <taxon>Bacteria</taxon>
        <taxon>Pseudomonadati</taxon>
        <taxon>Bacteroidota</taxon>
        <taxon>Chitinophagia</taxon>
        <taxon>Chitinophagales</taxon>
        <taxon>Chitinophagaceae</taxon>
        <taxon>Flavihumibacter</taxon>
    </lineage>
</organism>
<dbReference type="AlphaFoldDB" id="A0A0E9MWX4"/>
<dbReference type="SUPFAM" id="SSF53649">
    <property type="entry name" value="Alkaline phosphatase-like"/>
    <property type="match status" value="1"/>
</dbReference>
<dbReference type="Gene3D" id="3.30.1120.10">
    <property type="match status" value="1"/>
</dbReference>
<dbReference type="InterPro" id="IPR050738">
    <property type="entry name" value="Sulfatase"/>
</dbReference>
<reference evidence="7 8" key="1">
    <citation type="submission" date="2015-04" db="EMBL/GenBank/DDBJ databases">
        <title>Whole genome shotgun sequence of Flavihumibacter petaseus NBRC 106054.</title>
        <authorList>
            <person name="Miyazawa S."/>
            <person name="Hosoyama A."/>
            <person name="Hashimoto M."/>
            <person name="Noguchi M."/>
            <person name="Tsuchikane K."/>
            <person name="Ohji S."/>
            <person name="Yamazoe A."/>
            <person name="Ichikawa N."/>
            <person name="Kimura A."/>
            <person name="Fujita N."/>
        </authorList>
    </citation>
    <scope>NUCLEOTIDE SEQUENCE [LARGE SCALE GENOMIC DNA]</scope>
    <source>
        <strain evidence="7 8">NBRC 106054</strain>
    </source>
</reference>
<feature type="chain" id="PRO_5002430195" evidence="5">
    <location>
        <begin position="24"/>
        <end position="514"/>
    </location>
</feature>
<evidence type="ECO:0000256" key="4">
    <source>
        <dbReference type="ARBA" id="ARBA00022837"/>
    </source>
</evidence>
<evidence type="ECO:0000256" key="1">
    <source>
        <dbReference type="ARBA" id="ARBA00008779"/>
    </source>
</evidence>
<comment type="caution">
    <text evidence="7">The sequence shown here is derived from an EMBL/GenBank/DDBJ whole genome shotgun (WGS) entry which is preliminary data.</text>
</comment>
<dbReference type="Proteomes" id="UP000033121">
    <property type="component" value="Unassembled WGS sequence"/>
</dbReference>
<dbReference type="PROSITE" id="PS00523">
    <property type="entry name" value="SULFATASE_1"/>
    <property type="match status" value="1"/>
</dbReference>
<dbReference type="CDD" id="cd16144">
    <property type="entry name" value="ARS_like"/>
    <property type="match status" value="1"/>
</dbReference>
<dbReference type="PROSITE" id="PS00149">
    <property type="entry name" value="SULFATASE_2"/>
    <property type="match status" value="1"/>
</dbReference>
<feature type="signal peptide" evidence="5">
    <location>
        <begin position="1"/>
        <end position="23"/>
    </location>
</feature>
<feature type="domain" description="Sulfatase N-terminal" evidence="6">
    <location>
        <begin position="31"/>
        <end position="397"/>
    </location>
</feature>
<dbReference type="PANTHER" id="PTHR42693:SF53">
    <property type="entry name" value="ENDO-4-O-SULFATASE"/>
    <property type="match status" value="1"/>
</dbReference>
<sequence length="514" mass="56411">MNKKSVAGIALAISLFAALNATAQNGQPQKPNVIVIYADDLGWNQLSAYGNKKITTPNLDALAAQGTRFTQAYATAPICSPSRMGLLTGRYQQRFGAEFLVPEEKATALNDPELKAKIASDAVARAVRAEAADTNGYKSIPKGIPLTETLIGQYFHDAGYATAAIGKWHAGEAVGLRPWERGFDYYYGTLTWGTIYAGVSDPGILTKSYYFHTNLARTNERSASINIVRGKKGGSGEVVDEKGYLTDRIGEEAIDFIDQHKKEPFFLYLPFTAVHDPFQAKQADFERVRGVADTTERIYLAMLLSLDDAVGRILNKLKEEGLDKNTLVVFGSDNGGASYTGQMKNTPLRAGKLSDFEGGIRVPLIFRLPGQIPAGKVYELPVSNLDIFGTAVALAGISLPKDKAFDGVDLRPYLNGHNSGRPHETLFWRNGYSKAVRKGDWKLYINERSGKSLLFNIADDLSETNDLSTGQASRVAELKKALAEWEKQLQAPRWPALRSERIPEVAALDFYFPI</sequence>
<accession>A0A0E9MWX4</accession>
<evidence type="ECO:0000256" key="5">
    <source>
        <dbReference type="SAM" id="SignalP"/>
    </source>
</evidence>
<dbReference type="InterPro" id="IPR024607">
    <property type="entry name" value="Sulfatase_CS"/>
</dbReference>
<proteinExistence type="inferred from homology"/>
<dbReference type="EMBL" id="BBWV01000001">
    <property type="protein sequence ID" value="GAO41911.1"/>
    <property type="molecule type" value="Genomic_DNA"/>
</dbReference>
<keyword evidence="3" id="KW-0378">Hydrolase</keyword>
<keyword evidence="8" id="KW-1185">Reference proteome</keyword>
<name>A0A0E9MWX4_9BACT</name>
<comment type="similarity">
    <text evidence="1">Belongs to the sulfatase family.</text>
</comment>
<keyword evidence="4" id="KW-0106">Calcium</keyword>
<evidence type="ECO:0000313" key="8">
    <source>
        <dbReference type="Proteomes" id="UP000033121"/>
    </source>
</evidence>
<dbReference type="RefSeq" id="WP_046367687.1">
    <property type="nucleotide sequence ID" value="NZ_BBWV01000001.1"/>
</dbReference>
<dbReference type="PANTHER" id="PTHR42693">
    <property type="entry name" value="ARYLSULFATASE FAMILY MEMBER"/>
    <property type="match status" value="1"/>
</dbReference>
<gene>
    <name evidence="7" type="ORF">FPE01S_01_09260</name>
</gene>
<dbReference type="Pfam" id="PF00884">
    <property type="entry name" value="Sulfatase"/>
    <property type="match status" value="1"/>
</dbReference>
<dbReference type="InterPro" id="IPR017850">
    <property type="entry name" value="Alkaline_phosphatase_core_sf"/>
</dbReference>